<evidence type="ECO:0000313" key="2">
    <source>
        <dbReference type="Proteomes" id="UP000245383"/>
    </source>
</evidence>
<sequence>MCLKYEIEHAGEHSAMQNLVLLKKSSVASFPLNSGLNSENNLSKSAKRQFQEENSIADRTDNILMEPSLIPPMLIDE</sequence>
<dbReference type="Proteomes" id="UP000245383">
    <property type="component" value="Unassembled WGS sequence"/>
</dbReference>
<proteinExistence type="predicted"/>
<name>A0A2T9YCB5_9FUNG</name>
<organism evidence="1 2">
    <name type="scientific">Smittium simulii</name>
    <dbReference type="NCBI Taxonomy" id="133385"/>
    <lineage>
        <taxon>Eukaryota</taxon>
        <taxon>Fungi</taxon>
        <taxon>Fungi incertae sedis</taxon>
        <taxon>Zoopagomycota</taxon>
        <taxon>Kickxellomycotina</taxon>
        <taxon>Harpellomycetes</taxon>
        <taxon>Harpellales</taxon>
        <taxon>Legeriomycetaceae</taxon>
        <taxon>Smittium</taxon>
    </lineage>
</organism>
<dbReference type="AlphaFoldDB" id="A0A2T9YCB5"/>
<protein>
    <submittedName>
        <fullName evidence="1">Uncharacterized protein</fullName>
    </submittedName>
</protein>
<keyword evidence="2" id="KW-1185">Reference proteome</keyword>
<accession>A0A2T9YCB5</accession>
<comment type="caution">
    <text evidence="1">The sequence shown here is derived from an EMBL/GenBank/DDBJ whole genome shotgun (WGS) entry which is preliminary data.</text>
</comment>
<gene>
    <name evidence="1" type="ORF">BB561_005090</name>
</gene>
<evidence type="ECO:0000313" key="1">
    <source>
        <dbReference type="EMBL" id="PVU89978.1"/>
    </source>
</evidence>
<reference evidence="1 2" key="1">
    <citation type="journal article" date="2018" name="MBio">
        <title>Comparative Genomics Reveals the Core Gene Toolbox for the Fungus-Insect Symbiosis.</title>
        <authorList>
            <person name="Wang Y."/>
            <person name="Stata M."/>
            <person name="Wang W."/>
            <person name="Stajich J.E."/>
            <person name="White M.M."/>
            <person name="Moncalvo J.M."/>
        </authorList>
    </citation>
    <scope>NUCLEOTIDE SEQUENCE [LARGE SCALE GENOMIC DNA]</scope>
    <source>
        <strain evidence="1 2">SWE-8-4</strain>
    </source>
</reference>
<dbReference type="EMBL" id="MBFR01000285">
    <property type="protein sequence ID" value="PVU89978.1"/>
    <property type="molecule type" value="Genomic_DNA"/>
</dbReference>